<evidence type="ECO:0000313" key="2">
    <source>
        <dbReference type="EMBL" id="MEQ2192411.1"/>
    </source>
</evidence>
<feature type="region of interest" description="Disordered" evidence="1">
    <location>
        <begin position="33"/>
        <end position="54"/>
    </location>
</feature>
<organism evidence="2 3">
    <name type="scientific">Xenoophorus captivus</name>
    <dbReference type="NCBI Taxonomy" id="1517983"/>
    <lineage>
        <taxon>Eukaryota</taxon>
        <taxon>Metazoa</taxon>
        <taxon>Chordata</taxon>
        <taxon>Craniata</taxon>
        <taxon>Vertebrata</taxon>
        <taxon>Euteleostomi</taxon>
        <taxon>Actinopterygii</taxon>
        <taxon>Neopterygii</taxon>
        <taxon>Teleostei</taxon>
        <taxon>Neoteleostei</taxon>
        <taxon>Acanthomorphata</taxon>
        <taxon>Ovalentaria</taxon>
        <taxon>Atherinomorphae</taxon>
        <taxon>Cyprinodontiformes</taxon>
        <taxon>Goodeidae</taxon>
        <taxon>Xenoophorus</taxon>
    </lineage>
</organism>
<proteinExistence type="predicted"/>
<protein>
    <submittedName>
        <fullName evidence="2">Uncharacterized protein</fullName>
    </submittedName>
</protein>
<accession>A0ABV0QAC2</accession>
<name>A0ABV0QAC2_9TELE</name>
<dbReference type="Proteomes" id="UP001434883">
    <property type="component" value="Unassembled WGS sequence"/>
</dbReference>
<gene>
    <name evidence="2" type="ORF">XENOCAPTIV_011365</name>
</gene>
<comment type="caution">
    <text evidence="2">The sequence shown here is derived from an EMBL/GenBank/DDBJ whole genome shotgun (WGS) entry which is preliminary data.</text>
</comment>
<keyword evidence="3" id="KW-1185">Reference proteome</keyword>
<evidence type="ECO:0000256" key="1">
    <source>
        <dbReference type="SAM" id="MobiDB-lite"/>
    </source>
</evidence>
<reference evidence="2 3" key="1">
    <citation type="submission" date="2021-06" db="EMBL/GenBank/DDBJ databases">
        <authorList>
            <person name="Palmer J.M."/>
        </authorList>
    </citation>
    <scope>NUCLEOTIDE SEQUENCE [LARGE SCALE GENOMIC DNA]</scope>
    <source>
        <strain evidence="2 3">XC_2019</strain>
        <tissue evidence="2">Muscle</tissue>
    </source>
</reference>
<sequence length="107" mass="12273">MSRHHGVCTSRCSPPQWQVPYTDMMCLTKAADEDQGNIQKEQSRKMNEETNNGQHEISEYKLVTPHEKSKLQHSLVWFILCTTDTVTVSQLVSPPQKKPSCFKHKGM</sequence>
<dbReference type="EMBL" id="JAHRIN010002432">
    <property type="protein sequence ID" value="MEQ2192411.1"/>
    <property type="molecule type" value="Genomic_DNA"/>
</dbReference>
<evidence type="ECO:0000313" key="3">
    <source>
        <dbReference type="Proteomes" id="UP001434883"/>
    </source>
</evidence>